<feature type="region of interest" description="Disordered" evidence="1">
    <location>
        <begin position="1"/>
        <end position="42"/>
    </location>
</feature>
<keyword evidence="3" id="KW-1185">Reference proteome</keyword>
<dbReference type="GO" id="GO:0030198">
    <property type="term" value="P:extracellular matrix organization"/>
    <property type="evidence" value="ECO:0007669"/>
    <property type="project" value="TreeGrafter"/>
</dbReference>
<dbReference type="Pfam" id="PF01391">
    <property type="entry name" value="Collagen"/>
    <property type="match status" value="2"/>
</dbReference>
<dbReference type="PANTHER" id="PTHR24023">
    <property type="entry name" value="COLLAGEN ALPHA"/>
    <property type="match status" value="1"/>
</dbReference>
<gene>
    <name evidence="2" type="primary">COL9A3</name>
    <name evidence="2" type="ORF">L345_12305</name>
</gene>
<feature type="non-terminal residue" evidence="2">
    <location>
        <position position="1"/>
    </location>
</feature>
<evidence type="ECO:0000256" key="1">
    <source>
        <dbReference type="SAM" id="MobiDB-lite"/>
    </source>
</evidence>
<organism evidence="2 3">
    <name type="scientific">Ophiophagus hannah</name>
    <name type="common">King cobra</name>
    <name type="synonym">Naja hannah</name>
    <dbReference type="NCBI Taxonomy" id="8665"/>
    <lineage>
        <taxon>Eukaryota</taxon>
        <taxon>Metazoa</taxon>
        <taxon>Chordata</taxon>
        <taxon>Craniata</taxon>
        <taxon>Vertebrata</taxon>
        <taxon>Euteleostomi</taxon>
        <taxon>Lepidosauria</taxon>
        <taxon>Squamata</taxon>
        <taxon>Bifurcata</taxon>
        <taxon>Unidentata</taxon>
        <taxon>Episquamata</taxon>
        <taxon>Toxicofera</taxon>
        <taxon>Serpentes</taxon>
        <taxon>Colubroidea</taxon>
        <taxon>Elapidae</taxon>
        <taxon>Elapinae</taxon>
        <taxon>Ophiophagus</taxon>
    </lineage>
</organism>
<comment type="caution">
    <text evidence="2">The sequence shown here is derived from an EMBL/GenBank/DDBJ whole genome shotgun (WGS) entry which is preliminary data.</text>
</comment>
<dbReference type="GO" id="GO:0005615">
    <property type="term" value="C:extracellular space"/>
    <property type="evidence" value="ECO:0007669"/>
    <property type="project" value="TreeGrafter"/>
</dbReference>
<dbReference type="AlphaFoldDB" id="V8NK77"/>
<evidence type="ECO:0000313" key="2">
    <source>
        <dbReference type="EMBL" id="ETE61942.1"/>
    </source>
</evidence>
<dbReference type="InterPro" id="IPR050149">
    <property type="entry name" value="Collagen_superfamily"/>
</dbReference>
<proteinExistence type="predicted"/>
<dbReference type="GO" id="GO:0030020">
    <property type="term" value="F:extracellular matrix structural constituent conferring tensile strength"/>
    <property type="evidence" value="ECO:0007669"/>
    <property type="project" value="TreeGrafter"/>
</dbReference>
<feature type="compositionally biased region" description="Low complexity" evidence="1">
    <location>
        <begin position="17"/>
        <end position="29"/>
    </location>
</feature>
<dbReference type="OrthoDB" id="9451878at2759"/>
<feature type="region of interest" description="Disordered" evidence="1">
    <location>
        <begin position="318"/>
        <end position="357"/>
    </location>
</feature>
<protein>
    <submittedName>
        <fullName evidence="2">Collagen alpha-3(IX) chain</fullName>
    </submittedName>
</protein>
<name>V8NK77_OPHHA</name>
<accession>V8NK77</accession>
<evidence type="ECO:0000313" key="3">
    <source>
        <dbReference type="Proteomes" id="UP000018936"/>
    </source>
</evidence>
<dbReference type="InterPro" id="IPR008160">
    <property type="entry name" value="Collagen"/>
</dbReference>
<reference evidence="2 3" key="1">
    <citation type="journal article" date="2013" name="Proc. Natl. Acad. Sci. U.S.A.">
        <title>The king cobra genome reveals dynamic gene evolution and adaptation in the snake venom system.</title>
        <authorList>
            <person name="Vonk F.J."/>
            <person name="Casewell N.R."/>
            <person name="Henkel C.V."/>
            <person name="Heimberg A.M."/>
            <person name="Jansen H.J."/>
            <person name="McCleary R.J."/>
            <person name="Kerkkamp H.M."/>
            <person name="Vos R.A."/>
            <person name="Guerreiro I."/>
            <person name="Calvete J.J."/>
            <person name="Wuster W."/>
            <person name="Woods A.E."/>
            <person name="Logan J.M."/>
            <person name="Harrison R.A."/>
            <person name="Castoe T.A."/>
            <person name="de Koning A.P."/>
            <person name="Pollock D.D."/>
            <person name="Yandell M."/>
            <person name="Calderon D."/>
            <person name="Renjifo C."/>
            <person name="Currier R.B."/>
            <person name="Salgado D."/>
            <person name="Pla D."/>
            <person name="Sanz L."/>
            <person name="Hyder A.S."/>
            <person name="Ribeiro J.M."/>
            <person name="Arntzen J.W."/>
            <person name="van den Thillart G.E."/>
            <person name="Boetzer M."/>
            <person name="Pirovano W."/>
            <person name="Dirks R.P."/>
            <person name="Spaink H.P."/>
            <person name="Duboule D."/>
            <person name="McGlinn E."/>
            <person name="Kini R.M."/>
            <person name="Richardson M.K."/>
        </authorList>
    </citation>
    <scope>NUCLEOTIDE SEQUENCE</scope>
    <source>
        <tissue evidence="2">Blood</tissue>
    </source>
</reference>
<keyword evidence="2" id="KW-0176">Collagen</keyword>
<sequence>RPGSRGLPGPRGPPGTPGKDGIDGLTGLDGPPGPIGSPGDRVSNRFIDFENLVRWKGKEEKCLALQQKEGEAKKITLNMKDLQAPVVFQEEGDRKAHWDHLDFRGFLDPQDLRDRPVHQVQMEPLGLLGLAENLAYLEKTEETEHMDLMVRRALPVVLVLLERKALTDSLEIKVSLVREVNLAKEDLLVVQDQVGNRAVLVPLGYGVNLASRVLLGFRDPKVTRALLELPDRKGKPSLEATASPFGMFFILLLQAGQRGEPGPKGALGPNGTAGLPGIPGHPGKMGLQGEQGIPGIVGKPGPPVRSSGQTLVQMFVGPPGVPGIRKDGRNGAPGDPGLPGDPGRPGSAGAQGTPGLCDTSACMGAAARGKFKKS</sequence>
<dbReference type="Proteomes" id="UP000018936">
    <property type="component" value="Unassembled WGS sequence"/>
</dbReference>
<dbReference type="EMBL" id="AZIM01003564">
    <property type="protein sequence ID" value="ETE61942.1"/>
    <property type="molecule type" value="Genomic_DNA"/>
</dbReference>
<dbReference type="GO" id="GO:0005581">
    <property type="term" value="C:collagen trimer"/>
    <property type="evidence" value="ECO:0007669"/>
    <property type="project" value="UniProtKB-KW"/>
</dbReference>
<dbReference type="GO" id="GO:0031012">
    <property type="term" value="C:extracellular matrix"/>
    <property type="evidence" value="ECO:0007669"/>
    <property type="project" value="TreeGrafter"/>
</dbReference>
<dbReference type="PANTHER" id="PTHR24023:SF1112">
    <property type="entry name" value="COL_CUTICLE_N DOMAIN-CONTAINING PROTEIN-RELATED"/>
    <property type="match status" value="1"/>
</dbReference>